<evidence type="ECO:0000256" key="1">
    <source>
        <dbReference type="SAM" id="MobiDB-lite"/>
    </source>
</evidence>
<protein>
    <submittedName>
        <fullName evidence="2">Uncharacterized protein</fullName>
    </submittedName>
</protein>
<dbReference type="Proteomes" id="UP001301140">
    <property type="component" value="Unassembled WGS sequence"/>
</dbReference>
<dbReference type="RefSeq" id="WP_327788185.1">
    <property type="nucleotide sequence ID" value="NZ_JARGEQ010000040.1"/>
</dbReference>
<proteinExistence type="predicted"/>
<reference evidence="2 3" key="1">
    <citation type="submission" date="2023-03" db="EMBL/GenBank/DDBJ databases">
        <title>YIM 152171 draft genome.</title>
        <authorList>
            <person name="Yang Z."/>
        </authorList>
    </citation>
    <scope>NUCLEOTIDE SEQUENCE [LARGE SCALE GENOMIC DNA]</scope>
    <source>
        <strain evidence="2 3">YIM 152171</strain>
    </source>
</reference>
<dbReference type="AlphaFoldDB" id="A0AAP3V101"/>
<sequence length="45" mass="4787">MRGSLRLDDETQAVTGPQLPKSQPGARRADGRRAVSGLPLMPRSG</sequence>
<accession>A0AAP3V101</accession>
<dbReference type="EMBL" id="JARGEQ010000040">
    <property type="protein sequence ID" value="MDF1585769.1"/>
    <property type="molecule type" value="Genomic_DNA"/>
</dbReference>
<gene>
    <name evidence="2" type="ORF">PZ740_05140</name>
</gene>
<evidence type="ECO:0000313" key="2">
    <source>
        <dbReference type="EMBL" id="MDF1585769.1"/>
    </source>
</evidence>
<comment type="caution">
    <text evidence="2">The sequence shown here is derived from an EMBL/GenBank/DDBJ whole genome shotgun (WGS) entry which is preliminary data.</text>
</comment>
<organism evidence="2 3">
    <name type="scientific">Marinimicrococcus flavescens</name>
    <dbReference type="NCBI Taxonomy" id="3031815"/>
    <lineage>
        <taxon>Bacteria</taxon>
        <taxon>Pseudomonadati</taxon>
        <taxon>Pseudomonadota</taxon>
        <taxon>Alphaproteobacteria</taxon>
        <taxon>Geminicoccales</taxon>
        <taxon>Geminicoccaceae</taxon>
        <taxon>Marinimicrococcus</taxon>
    </lineage>
</organism>
<feature type="region of interest" description="Disordered" evidence="1">
    <location>
        <begin position="1"/>
        <end position="45"/>
    </location>
</feature>
<name>A0AAP3V101_9PROT</name>
<evidence type="ECO:0000313" key="3">
    <source>
        <dbReference type="Proteomes" id="UP001301140"/>
    </source>
</evidence>
<keyword evidence="3" id="KW-1185">Reference proteome</keyword>